<feature type="region of interest" description="Disordered" evidence="1">
    <location>
        <begin position="70"/>
        <end position="91"/>
    </location>
</feature>
<feature type="region of interest" description="Disordered" evidence="1">
    <location>
        <begin position="201"/>
        <end position="224"/>
    </location>
</feature>
<organism evidence="3 4">
    <name type="scientific">Blastococcus jejuensis</name>
    <dbReference type="NCBI Taxonomy" id="351224"/>
    <lineage>
        <taxon>Bacteria</taxon>
        <taxon>Bacillati</taxon>
        <taxon>Actinomycetota</taxon>
        <taxon>Actinomycetes</taxon>
        <taxon>Geodermatophilales</taxon>
        <taxon>Geodermatophilaceae</taxon>
        <taxon>Blastococcus</taxon>
    </lineage>
</organism>
<keyword evidence="2" id="KW-0732">Signal</keyword>
<keyword evidence="4" id="KW-1185">Reference proteome</keyword>
<accession>A0ABP6PNC6</accession>
<comment type="caution">
    <text evidence="3">The sequence shown here is derived from an EMBL/GenBank/DDBJ whole genome shotgun (WGS) entry which is preliminary data.</text>
</comment>
<evidence type="ECO:0008006" key="5">
    <source>
        <dbReference type="Google" id="ProtNLM"/>
    </source>
</evidence>
<evidence type="ECO:0000313" key="4">
    <source>
        <dbReference type="Proteomes" id="UP001499924"/>
    </source>
</evidence>
<feature type="compositionally biased region" description="Low complexity" evidence="1">
    <location>
        <begin position="201"/>
        <end position="210"/>
    </location>
</feature>
<protein>
    <recommendedName>
        <fullName evidence="5">Thrombospondin type 3 repeat-containing protein</fullName>
    </recommendedName>
</protein>
<evidence type="ECO:0000313" key="3">
    <source>
        <dbReference type="EMBL" id="GAA3184256.1"/>
    </source>
</evidence>
<feature type="chain" id="PRO_5045511205" description="Thrombospondin type 3 repeat-containing protein" evidence="2">
    <location>
        <begin position="36"/>
        <end position="224"/>
    </location>
</feature>
<reference evidence="4" key="1">
    <citation type="journal article" date="2019" name="Int. J. Syst. Evol. Microbiol.">
        <title>The Global Catalogue of Microorganisms (GCM) 10K type strain sequencing project: providing services to taxonomists for standard genome sequencing and annotation.</title>
        <authorList>
            <consortium name="The Broad Institute Genomics Platform"/>
            <consortium name="The Broad Institute Genome Sequencing Center for Infectious Disease"/>
            <person name="Wu L."/>
            <person name="Ma J."/>
        </authorList>
    </citation>
    <scope>NUCLEOTIDE SEQUENCE [LARGE SCALE GENOMIC DNA]</scope>
    <source>
        <strain evidence="4">JCM 15614</strain>
    </source>
</reference>
<dbReference type="EMBL" id="BAAAVV010000019">
    <property type="protein sequence ID" value="GAA3184256.1"/>
    <property type="molecule type" value="Genomic_DNA"/>
</dbReference>
<sequence>MNRRTLPRTLLRGGIPAAAVAALALAGTWSASATAASYNGYDVGGDGYYEAYGFDTDEDGVEDTWAFDTDRDGSVESVASDGDGDGRPDTWGFDADRDGYVEQVALDTTGNALPDRWGHDTDLDGDVDSLATDDGDDGYADTAESVEPGEVPADISAVFVQAGTWEHWSPWFGYGSGYGFDAQAAADEAGVLAHVGDQPRPVATATTTAPPSTPDVMVMATPEP</sequence>
<gene>
    <name evidence="3" type="ORF">GCM10010531_43080</name>
</gene>
<feature type="signal peptide" evidence="2">
    <location>
        <begin position="1"/>
        <end position="35"/>
    </location>
</feature>
<dbReference type="Proteomes" id="UP001499924">
    <property type="component" value="Unassembled WGS sequence"/>
</dbReference>
<proteinExistence type="predicted"/>
<evidence type="ECO:0000256" key="2">
    <source>
        <dbReference type="SAM" id="SignalP"/>
    </source>
</evidence>
<evidence type="ECO:0000256" key="1">
    <source>
        <dbReference type="SAM" id="MobiDB-lite"/>
    </source>
</evidence>
<dbReference type="RefSeq" id="WP_344691230.1">
    <property type="nucleotide sequence ID" value="NZ_BAAAVV010000019.1"/>
</dbReference>
<name>A0ABP6PNC6_9ACTN</name>